<dbReference type="EMBL" id="KV418785">
    <property type="protein sequence ID" value="KZP02247.1"/>
    <property type="molecule type" value="Genomic_DNA"/>
</dbReference>
<proteinExistence type="predicted"/>
<dbReference type="Proteomes" id="UP000076532">
    <property type="component" value="Unassembled WGS sequence"/>
</dbReference>
<dbReference type="AlphaFoldDB" id="A0A167SU84"/>
<evidence type="ECO:0000313" key="3">
    <source>
        <dbReference type="Proteomes" id="UP000076532"/>
    </source>
</evidence>
<accession>A0A167SU84</accession>
<feature type="region of interest" description="Disordered" evidence="1">
    <location>
        <begin position="116"/>
        <end position="136"/>
    </location>
</feature>
<feature type="compositionally biased region" description="Polar residues" evidence="1">
    <location>
        <begin position="127"/>
        <end position="136"/>
    </location>
</feature>
<evidence type="ECO:0000256" key="1">
    <source>
        <dbReference type="SAM" id="MobiDB-lite"/>
    </source>
</evidence>
<keyword evidence="3" id="KW-1185">Reference proteome</keyword>
<name>A0A167SU84_9AGAM</name>
<reference evidence="2 3" key="1">
    <citation type="journal article" date="2016" name="Mol. Biol. Evol.">
        <title>Comparative Genomics of Early-Diverging Mushroom-Forming Fungi Provides Insights into the Origins of Lignocellulose Decay Capabilities.</title>
        <authorList>
            <person name="Nagy L.G."/>
            <person name="Riley R."/>
            <person name="Tritt A."/>
            <person name="Adam C."/>
            <person name="Daum C."/>
            <person name="Floudas D."/>
            <person name="Sun H."/>
            <person name="Yadav J.S."/>
            <person name="Pangilinan J."/>
            <person name="Larsson K.H."/>
            <person name="Matsuura K."/>
            <person name="Barry K."/>
            <person name="Labutti K."/>
            <person name="Kuo R."/>
            <person name="Ohm R.A."/>
            <person name="Bhattacharya S.S."/>
            <person name="Shirouzu T."/>
            <person name="Yoshinaga Y."/>
            <person name="Martin F.M."/>
            <person name="Grigoriev I.V."/>
            <person name="Hibbett D.S."/>
        </authorList>
    </citation>
    <scope>NUCLEOTIDE SEQUENCE [LARGE SCALE GENOMIC DNA]</scope>
    <source>
        <strain evidence="2 3">CBS 109695</strain>
    </source>
</reference>
<protein>
    <submittedName>
        <fullName evidence="2">Uncharacterized protein</fullName>
    </submittedName>
</protein>
<evidence type="ECO:0000313" key="2">
    <source>
        <dbReference type="EMBL" id="KZP02247.1"/>
    </source>
</evidence>
<gene>
    <name evidence="2" type="ORF">FIBSPDRAFT_979198</name>
</gene>
<organism evidence="2 3">
    <name type="scientific">Athelia psychrophila</name>
    <dbReference type="NCBI Taxonomy" id="1759441"/>
    <lineage>
        <taxon>Eukaryota</taxon>
        <taxon>Fungi</taxon>
        <taxon>Dikarya</taxon>
        <taxon>Basidiomycota</taxon>
        <taxon>Agaricomycotina</taxon>
        <taxon>Agaricomycetes</taxon>
        <taxon>Agaricomycetidae</taxon>
        <taxon>Atheliales</taxon>
        <taxon>Atheliaceae</taxon>
        <taxon>Athelia</taxon>
    </lineage>
</organism>
<sequence>MAIFNLDLWLSSPLEVHDNSYHAIAFRAGPTDQAQEIPGSIASRLAMGDRGRLQVIKANYWWLQTGLPRRQVQQAPGNPRHVWKISIRLSTYKTQDSIYIQSLANNILYRRRLVATGHPPPKASPSAHISNQPRES</sequence>